<dbReference type="Gene3D" id="3.40.50.300">
    <property type="entry name" value="P-loop containing nucleotide triphosphate hydrolases"/>
    <property type="match status" value="1"/>
</dbReference>
<dbReference type="CDD" id="cd00009">
    <property type="entry name" value="AAA"/>
    <property type="match status" value="1"/>
</dbReference>
<dbReference type="PANTHER" id="PTHR47691">
    <property type="entry name" value="REGULATOR-RELATED"/>
    <property type="match status" value="1"/>
</dbReference>
<dbReference type="PRINTS" id="PR00364">
    <property type="entry name" value="DISEASERSIST"/>
</dbReference>
<comment type="caution">
    <text evidence="2">The sequence shown here is derived from an EMBL/GenBank/DDBJ whole genome shotgun (WGS) entry which is preliminary data.</text>
</comment>
<dbReference type="InterPro" id="IPR027417">
    <property type="entry name" value="P-loop_NTPase"/>
</dbReference>
<evidence type="ECO:0000313" key="2">
    <source>
        <dbReference type="EMBL" id="NKE59714.1"/>
    </source>
</evidence>
<dbReference type="InterPro" id="IPR041664">
    <property type="entry name" value="AAA_16"/>
</dbReference>
<dbReference type="Pfam" id="PF13191">
    <property type="entry name" value="AAA_16"/>
    <property type="match status" value="1"/>
</dbReference>
<organism evidence="2 3">
    <name type="scientific">Lentzea indica</name>
    <dbReference type="NCBI Taxonomy" id="2604800"/>
    <lineage>
        <taxon>Bacteria</taxon>
        <taxon>Bacillati</taxon>
        <taxon>Actinomycetota</taxon>
        <taxon>Actinomycetes</taxon>
        <taxon>Pseudonocardiales</taxon>
        <taxon>Pseudonocardiaceae</taxon>
        <taxon>Lentzea</taxon>
    </lineage>
</organism>
<dbReference type="EMBL" id="VSRL01000092">
    <property type="protein sequence ID" value="NKE59714.1"/>
    <property type="molecule type" value="Genomic_DNA"/>
</dbReference>
<gene>
    <name evidence="2" type="ORF">FXN61_24040</name>
</gene>
<dbReference type="SUPFAM" id="SSF52540">
    <property type="entry name" value="P-loop containing nucleoside triphosphate hydrolases"/>
    <property type="match status" value="1"/>
</dbReference>
<protein>
    <submittedName>
        <fullName evidence="2">AAA family ATPase</fullName>
    </submittedName>
</protein>
<name>A0ABX1FL38_9PSEU</name>
<accession>A0ABX1FL38</accession>
<proteinExistence type="predicted"/>
<evidence type="ECO:0000313" key="3">
    <source>
        <dbReference type="Proteomes" id="UP001515943"/>
    </source>
</evidence>
<keyword evidence="3" id="KW-1185">Reference proteome</keyword>
<reference evidence="2 3" key="1">
    <citation type="submission" date="2019-08" db="EMBL/GenBank/DDBJ databases">
        <title>Lentzea from Indian Himalayas.</title>
        <authorList>
            <person name="Mandal S."/>
            <person name="Mallick Gupta A."/>
            <person name="Maiti P.K."/>
            <person name="Sarkar J."/>
            <person name="Mandal S."/>
        </authorList>
    </citation>
    <scope>NUCLEOTIDE SEQUENCE [LARGE SCALE GENOMIC DNA]</scope>
    <source>
        <strain evidence="2 3">PSKA42</strain>
    </source>
</reference>
<dbReference type="Proteomes" id="UP001515943">
    <property type="component" value="Unassembled WGS sequence"/>
</dbReference>
<dbReference type="PANTHER" id="PTHR47691:SF3">
    <property type="entry name" value="HTH-TYPE TRANSCRIPTIONAL REGULATOR RV0890C-RELATED"/>
    <property type="match status" value="1"/>
</dbReference>
<evidence type="ECO:0000259" key="1">
    <source>
        <dbReference type="Pfam" id="PF13191"/>
    </source>
</evidence>
<sequence length="278" mass="29357">MTPSTLRRPTADTPMVRGRDRELAEVLRMVSAPEGRFVVVCGPGGMGKTTLASRVAEEAGRQGLAVFWLRWRGKTLPTGQSGEEMLAAQMVQVAVTLGLSEARVGAVQQSGGSLVDLVWGHLEQVPGWLLVVDNADQAQGLGLDAPVAEHRGWIRPGGAGLLLVTSRDRAPGTWGSGAHLVRLTPLPADEGAQVLMDLARDGGNRDSAQRLASRLGGFPLALHAAGTAVAQPTARLRRFEAYCDALNDGASGALMPLDVTDPEVARTLVGHTWELSLN</sequence>
<feature type="domain" description="Orc1-like AAA ATPase" evidence="1">
    <location>
        <begin position="17"/>
        <end position="143"/>
    </location>
</feature>